<accession>A0A8S8ZQB0</accession>
<evidence type="ECO:0000313" key="2">
    <source>
        <dbReference type="EMBL" id="KAA8631096.1"/>
    </source>
</evidence>
<evidence type="ECO:0000313" key="3">
    <source>
        <dbReference type="Proteomes" id="UP000433876"/>
    </source>
</evidence>
<sequence length="270" mass="30237">MARGESVVAVIDIAPESTIRAVLKALCAEEALMVRIANMLAKIPLDVESKDDQPAEQSGSGHTYAPVYAPAQGHWGASVHILGPDPKYHSPTPGYHTIINHKIGLLTSKYLIPNNRYTKYSITTAGEASNIEICIQCDEPFELGDESETCQHHPYDMELDEFDPSWSEMPISPWDIQDNEFCRSMNPRGFVYPCCYKRGSQSQRAKFPGEDDASSNVEDEEDNEEDDEEDDNGEEDEETEVGEAVHNKQKVQQVRGNWGNLNRHMVNPPQ</sequence>
<dbReference type="Proteomes" id="UP000433876">
    <property type="component" value="Unassembled WGS sequence"/>
</dbReference>
<dbReference type="AlphaFoldDB" id="A0A8S8ZQB0"/>
<evidence type="ECO:0000256" key="1">
    <source>
        <dbReference type="SAM" id="MobiDB-lite"/>
    </source>
</evidence>
<organism evidence="2 3">
    <name type="scientific">Sordaria macrospora</name>
    <dbReference type="NCBI Taxonomy" id="5147"/>
    <lineage>
        <taxon>Eukaryota</taxon>
        <taxon>Fungi</taxon>
        <taxon>Dikarya</taxon>
        <taxon>Ascomycota</taxon>
        <taxon>Pezizomycotina</taxon>
        <taxon>Sordariomycetes</taxon>
        <taxon>Sordariomycetidae</taxon>
        <taxon>Sordariales</taxon>
        <taxon>Sordariaceae</taxon>
        <taxon>Sordaria</taxon>
    </lineage>
</organism>
<dbReference type="VEuPathDB" id="FungiDB:SMAC_08938"/>
<dbReference type="PANTHER" id="PTHR38167:SF1">
    <property type="entry name" value="C2H2-TYPE DOMAIN-CONTAINING PROTEIN"/>
    <property type="match status" value="1"/>
</dbReference>
<dbReference type="EMBL" id="NMPR01000086">
    <property type="protein sequence ID" value="KAA8631096.1"/>
    <property type="molecule type" value="Genomic_DNA"/>
</dbReference>
<name>A0A8S8ZQB0_SORMA</name>
<protein>
    <submittedName>
        <fullName evidence="2">Uncharacterized protein</fullName>
    </submittedName>
</protein>
<feature type="compositionally biased region" description="Acidic residues" evidence="1">
    <location>
        <begin position="210"/>
        <end position="241"/>
    </location>
</feature>
<feature type="region of interest" description="Disordered" evidence="1">
    <location>
        <begin position="202"/>
        <end position="270"/>
    </location>
</feature>
<gene>
    <name evidence="2" type="ORF">SMACR_08938</name>
</gene>
<proteinExistence type="predicted"/>
<comment type="caution">
    <text evidence="2">The sequence shown here is derived from an EMBL/GenBank/DDBJ whole genome shotgun (WGS) entry which is preliminary data.</text>
</comment>
<reference evidence="2 3" key="1">
    <citation type="submission" date="2017-07" db="EMBL/GenBank/DDBJ databases">
        <title>Genome sequence of the Sordaria macrospora wild type strain R19027.</title>
        <authorList>
            <person name="Nowrousian M."/>
            <person name="Teichert I."/>
            <person name="Kueck U."/>
        </authorList>
    </citation>
    <scope>NUCLEOTIDE SEQUENCE [LARGE SCALE GENOMIC DNA]</scope>
    <source>
        <strain evidence="2 3">R19027</strain>
        <tissue evidence="2">Mycelium</tissue>
    </source>
</reference>
<dbReference type="PANTHER" id="PTHR38167">
    <property type="entry name" value="C2H2-TYPE DOMAIN-CONTAINING PROTEIN"/>
    <property type="match status" value="1"/>
</dbReference>